<sequence length="133" mass="15368">MVCCRQGCYVGSNTLCVLWNQALINKCTNLLGRCDREYSIRRKAGHHVLDLYICWQKISPQEVSGNISVLILFFLVFGLDDDFIADSLHRDLAGRKLLHVKDYLGHRELSYRRKLALASRGLKQVEEMEVRNK</sequence>
<dbReference type="AlphaFoldDB" id="A0A7R9ENN5"/>
<name>A0A7R9ENN5_9NEOP</name>
<dbReference type="EMBL" id="OD564402">
    <property type="protein sequence ID" value="CAD7438187.1"/>
    <property type="molecule type" value="Genomic_DNA"/>
</dbReference>
<proteinExistence type="predicted"/>
<accession>A0A7R9ENN5</accession>
<reference evidence="1" key="1">
    <citation type="submission" date="2020-11" db="EMBL/GenBank/DDBJ databases">
        <authorList>
            <person name="Tran Van P."/>
        </authorList>
    </citation>
    <scope>NUCLEOTIDE SEQUENCE</scope>
</reference>
<evidence type="ECO:0000313" key="1">
    <source>
        <dbReference type="EMBL" id="CAD7438187.1"/>
    </source>
</evidence>
<organism evidence="1">
    <name type="scientific">Timema bartmani</name>
    <dbReference type="NCBI Taxonomy" id="61472"/>
    <lineage>
        <taxon>Eukaryota</taxon>
        <taxon>Metazoa</taxon>
        <taxon>Ecdysozoa</taxon>
        <taxon>Arthropoda</taxon>
        <taxon>Hexapoda</taxon>
        <taxon>Insecta</taxon>
        <taxon>Pterygota</taxon>
        <taxon>Neoptera</taxon>
        <taxon>Polyneoptera</taxon>
        <taxon>Phasmatodea</taxon>
        <taxon>Timematodea</taxon>
        <taxon>Timematoidea</taxon>
        <taxon>Timematidae</taxon>
        <taxon>Timema</taxon>
    </lineage>
</organism>
<gene>
    <name evidence="1" type="ORF">TBIB3V08_LOCUS783</name>
</gene>
<protein>
    <submittedName>
        <fullName evidence="1">Uncharacterized protein</fullName>
    </submittedName>
</protein>